<evidence type="ECO:0000313" key="3">
    <source>
        <dbReference type="EMBL" id="TDK35246.1"/>
    </source>
</evidence>
<protein>
    <submittedName>
        <fullName evidence="3">CAP domain-containing protein</fullName>
    </submittedName>
</protein>
<dbReference type="Proteomes" id="UP000295238">
    <property type="component" value="Unassembled WGS sequence"/>
</dbReference>
<sequence length="164" mass="16942">MTSLLPKPSRRHFLALSGTALLLAGCSTTSVLAPTPTPGSRDETAAALALVNKLRQSKGLSALSLDAPARKAAAAQSVRMAKARQMSHLIGLGDSFGGRMAKSEVSLPAAENIASGQDSVDAAVQAWIDSPKHLKNMLGAYKGLGVAVARSSDGRNYWAMVLSG</sequence>
<dbReference type="RefSeq" id="WP_133316668.1">
    <property type="nucleotide sequence ID" value="NZ_SMTL01000003.1"/>
</dbReference>
<dbReference type="InterPro" id="IPR035940">
    <property type="entry name" value="CAP_sf"/>
</dbReference>
<dbReference type="InterPro" id="IPR014044">
    <property type="entry name" value="CAP_dom"/>
</dbReference>
<dbReference type="EMBL" id="SMTL01000003">
    <property type="protein sequence ID" value="TDK35246.1"/>
    <property type="molecule type" value="Genomic_DNA"/>
</dbReference>
<keyword evidence="1" id="KW-0732">Signal</keyword>
<feature type="chain" id="PRO_5020725060" evidence="1">
    <location>
        <begin position="34"/>
        <end position="164"/>
    </location>
</feature>
<dbReference type="PANTHER" id="PTHR31157:SF1">
    <property type="entry name" value="SCP DOMAIN-CONTAINING PROTEIN"/>
    <property type="match status" value="1"/>
</dbReference>
<dbReference type="PANTHER" id="PTHR31157">
    <property type="entry name" value="SCP DOMAIN-CONTAINING PROTEIN"/>
    <property type="match status" value="1"/>
</dbReference>
<organism evidence="3 4">
    <name type="scientific">Rhizobium deserti</name>
    <dbReference type="NCBI Taxonomy" id="2547961"/>
    <lineage>
        <taxon>Bacteria</taxon>
        <taxon>Pseudomonadati</taxon>
        <taxon>Pseudomonadota</taxon>
        <taxon>Alphaproteobacteria</taxon>
        <taxon>Hyphomicrobiales</taxon>
        <taxon>Rhizobiaceae</taxon>
        <taxon>Rhizobium/Agrobacterium group</taxon>
        <taxon>Rhizobium</taxon>
    </lineage>
</organism>
<dbReference type="AlphaFoldDB" id="A0A4R5UHE7"/>
<dbReference type="PROSITE" id="PS51318">
    <property type="entry name" value="TAT"/>
    <property type="match status" value="1"/>
</dbReference>
<evidence type="ECO:0000313" key="4">
    <source>
        <dbReference type="Proteomes" id="UP000295238"/>
    </source>
</evidence>
<feature type="signal peptide" evidence="1">
    <location>
        <begin position="1"/>
        <end position="33"/>
    </location>
</feature>
<reference evidence="3 4" key="1">
    <citation type="submission" date="2019-03" db="EMBL/GenBank/DDBJ databases">
        <title>Rhizobium sp. nov., an bacterium isolated from biocrust in Mu Us Desert.</title>
        <authorList>
            <person name="Lixiong L."/>
        </authorList>
    </citation>
    <scope>NUCLEOTIDE SEQUENCE [LARGE SCALE GENOMIC DNA]</scope>
    <source>
        <strain evidence="3 4">SPY-1</strain>
    </source>
</reference>
<proteinExistence type="predicted"/>
<dbReference type="Gene3D" id="3.40.33.10">
    <property type="entry name" value="CAP"/>
    <property type="match status" value="1"/>
</dbReference>
<comment type="caution">
    <text evidence="3">The sequence shown here is derived from an EMBL/GenBank/DDBJ whole genome shotgun (WGS) entry which is preliminary data.</text>
</comment>
<dbReference type="InterPro" id="IPR006311">
    <property type="entry name" value="TAT_signal"/>
</dbReference>
<gene>
    <name evidence="3" type="ORF">E2F50_13385</name>
</gene>
<evidence type="ECO:0000259" key="2">
    <source>
        <dbReference type="Pfam" id="PF00188"/>
    </source>
</evidence>
<keyword evidence="4" id="KW-1185">Reference proteome</keyword>
<dbReference type="Pfam" id="PF00188">
    <property type="entry name" value="CAP"/>
    <property type="match status" value="1"/>
</dbReference>
<accession>A0A4R5UHE7</accession>
<feature type="domain" description="SCP" evidence="2">
    <location>
        <begin position="48"/>
        <end position="160"/>
    </location>
</feature>
<name>A0A4R5UHE7_9HYPH</name>
<dbReference type="OrthoDB" id="9811255at2"/>
<dbReference type="SUPFAM" id="SSF55797">
    <property type="entry name" value="PR-1-like"/>
    <property type="match status" value="1"/>
</dbReference>
<evidence type="ECO:0000256" key="1">
    <source>
        <dbReference type="SAM" id="SignalP"/>
    </source>
</evidence>
<dbReference type="PROSITE" id="PS51257">
    <property type="entry name" value="PROKAR_LIPOPROTEIN"/>
    <property type="match status" value="1"/>
</dbReference>
<dbReference type="CDD" id="cd05379">
    <property type="entry name" value="CAP_bacterial"/>
    <property type="match status" value="1"/>
</dbReference>